<name>D0SHI7_ACIJO</name>
<dbReference type="Proteomes" id="UP000012047">
    <property type="component" value="Unassembled WGS sequence"/>
</dbReference>
<sequence length="193" mass="21475">MLNHTCVMCDEGLLIKKTVIDNVDFKGQVLKVPNTHLECNLCGCIELDNEYMKVNNRALNIEKKKALDLFTGSEIKEIREGLRLSQTEASAIFGGGKVAFSKYENDDVIQSKSMNTLIGAANRIPDLLPYLVSQSSLSTSPKFQGDYEDVYLEEDFNPLVECKNRPSIFVVEASQEFDSGTNGYTELQCDDAA</sequence>
<proteinExistence type="predicted"/>
<dbReference type="InterPro" id="IPR032758">
    <property type="entry name" value="MqsA/HigA-2"/>
</dbReference>
<dbReference type="Gene3D" id="1.10.260.40">
    <property type="entry name" value="lambda repressor-like DNA-binding domains"/>
    <property type="match status" value="1"/>
</dbReference>
<reference evidence="2" key="1">
    <citation type="journal article" date="2012" name="PLoS ONE">
        <title>The success of Acinetobacter species; genetic, metabolic and virulence attributes.</title>
        <authorList>
            <person name="Peleg A.Y."/>
            <person name="de Breij A."/>
            <person name="Adams M.D."/>
            <person name="Cerqueira G.M."/>
            <person name="Mocali S."/>
            <person name="Galardini M."/>
            <person name="Nibbering P.H."/>
            <person name="Earl A.M."/>
            <person name="Ward D.V."/>
            <person name="Paterson D.L."/>
            <person name="Seifert H."/>
            <person name="Dijkshoorn L."/>
        </authorList>
    </citation>
    <scope>NUCLEOTIDE SEQUENCE [LARGE SCALE GENOMIC DNA]</scope>
    <source>
        <strain evidence="2">SH046</strain>
    </source>
</reference>
<evidence type="ECO:0000313" key="2">
    <source>
        <dbReference type="Proteomes" id="UP000012047"/>
    </source>
</evidence>
<dbReference type="CDD" id="cd00093">
    <property type="entry name" value="HTH_XRE"/>
    <property type="match status" value="1"/>
</dbReference>
<dbReference type="InterPro" id="IPR022452">
    <property type="entry name" value="MqsA"/>
</dbReference>
<dbReference type="RefSeq" id="WP_004878076.1">
    <property type="nucleotide sequence ID" value="NZ_GG704981.1"/>
</dbReference>
<gene>
    <name evidence="1" type="ORF">HMPREF0016_03310</name>
</gene>
<dbReference type="Pfam" id="PF15731">
    <property type="entry name" value="MqsA_antitoxin"/>
    <property type="match status" value="1"/>
</dbReference>
<dbReference type="GeneID" id="58193899"/>
<organism evidence="1 2">
    <name type="scientific">Acinetobacter johnsonii SH046</name>
    <dbReference type="NCBI Taxonomy" id="575586"/>
    <lineage>
        <taxon>Bacteria</taxon>
        <taxon>Pseudomonadati</taxon>
        <taxon>Pseudomonadota</taxon>
        <taxon>Gammaproteobacteria</taxon>
        <taxon>Moraxellales</taxon>
        <taxon>Moraxellaceae</taxon>
        <taxon>Acinetobacter</taxon>
    </lineage>
</organism>
<dbReference type="InterPro" id="IPR001387">
    <property type="entry name" value="Cro/C1-type_HTH"/>
</dbReference>
<dbReference type="eggNOG" id="COG1396">
    <property type="taxonomic scope" value="Bacteria"/>
</dbReference>
<dbReference type="GO" id="GO:0003677">
    <property type="term" value="F:DNA binding"/>
    <property type="evidence" value="ECO:0007669"/>
    <property type="project" value="InterPro"/>
</dbReference>
<evidence type="ECO:0000313" key="1">
    <source>
        <dbReference type="EMBL" id="EEY94591.1"/>
    </source>
</evidence>
<dbReference type="EMBL" id="GG704981">
    <property type="protein sequence ID" value="EEY94591.1"/>
    <property type="molecule type" value="Genomic_DNA"/>
</dbReference>
<dbReference type="AlphaFoldDB" id="D0SHI7"/>
<dbReference type="HOGENOM" id="CLU_115776_0_0_6"/>
<protein>
    <submittedName>
        <fullName evidence="1">Zinc finger/helix-turn-helix protein, YgiT family</fullName>
    </submittedName>
</protein>
<dbReference type="NCBIfam" id="TIGR03830">
    <property type="entry name" value="CxxCG_CxxCG_HTH"/>
    <property type="match status" value="1"/>
</dbReference>
<accession>D0SHI7</accession>
<dbReference type="InterPro" id="IPR010982">
    <property type="entry name" value="Lambda_DNA-bd_dom_sf"/>
</dbReference>